<dbReference type="InterPro" id="IPR050108">
    <property type="entry name" value="CDK"/>
</dbReference>
<dbReference type="GO" id="GO:0005524">
    <property type="term" value="F:ATP binding"/>
    <property type="evidence" value="ECO:0007669"/>
    <property type="project" value="UniProtKB-KW"/>
</dbReference>
<dbReference type="Gene3D" id="1.10.510.10">
    <property type="entry name" value="Transferase(Phosphotransferase) domain 1"/>
    <property type="match status" value="1"/>
</dbReference>
<feature type="region of interest" description="Disordered" evidence="21">
    <location>
        <begin position="428"/>
        <end position="448"/>
    </location>
</feature>
<keyword evidence="5" id="KW-0678">Repressor</keyword>
<evidence type="ECO:0000256" key="19">
    <source>
        <dbReference type="ARBA" id="ARBA00048367"/>
    </source>
</evidence>
<evidence type="ECO:0000256" key="7">
    <source>
        <dbReference type="ARBA" id="ARBA00022679"/>
    </source>
</evidence>
<comment type="subcellular location">
    <subcellularLocation>
        <location evidence="1">Nucleus</location>
    </subcellularLocation>
</comment>
<accession>A0A316UDE4</accession>
<dbReference type="EC" id="2.7.11.23" evidence="3"/>
<evidence type="ECO:0000256" key="2">
    <source>
        <dbReference type="ARBA" id="ARBA00006485"/>
    </source>
</evidence>
<dbReference type="FunFam" id="1.10.510.10:FF:000408">
    <property type="entry name" value="Serine/threonine-protein kinase SSN3"/>
    <property type="match status" value="1"/>
</dbReference>
<evidence type="ECO:0000256" key="1">
    <source>
        <dbReference type="ARBA" id="ARBA00004123"/>
    </source>
</evidence>
<evidence type="ECO:0000256" key="15">
    <source>
        <dbReference type="ARBA" id="ARBA00023163"/>
    </source>
</evidence>
<dbReference type="EMBL" id="KZ819322">
    <property type="protein sequence ID" value="PWN23182.1"/>
    <property type="molecule type" value="Genomic_DNA"/>
</dbReference>
<dbReference type="GeneID" id="37012549"/>
<keyword evidence="9" id="KW-0547">Nucleotide-binding</keyword>
<reference evidence="23 24" key="1">
    <citation type="journal article" date="2018" name="Mol. Biol. Evol.">
        <title>Broad Genomic Sampling Reveals a Smut Pathogenic Ancestry of the Fungal Clade Ustilaginomycotina.</title>
        <authorList>
            <person name="Kijpornyongpan T."/>
            <person name="Mondo S.J."/>
            <person name="Barry K."/>
            <person name="Sandor L."/>
            <person name="Lee J."/>
            <person name="Lipzen A."/>
            <person name="Pangilinan J."/>
            <person name="LaButti K."/>
            <person name="Hainaut M."/>
            <person name="Henrissat B."/>
            <person name="Grigoriev I.V."/>
            <person name="Spatafora J.W."/>
            <person name="Aime M.C."/>
        </authorList>
    </citation>
    <scope>NUCLEOTIDE SEQUENCE [LARGE SCALE GENOMIC DNA]</scope>
    <source>
        <strain evidence="23 24">MCA 4718</strain>
    </source>
</reference>
<evidence type="ECO:0000256" key="13">
    <source>
        <dbReference type="ARBA" id="ARBA00023015"/>
    </source>
</evidence>
<dbReference type="EC" id="2.7.11.22" evidence="4"/>
<dbReference type="SUPFAM" id="SSF56112">
    <property type="entry name" value="Protein kinase-like (PK-like)"/>
    <property type="match status" value="1"/>
</dbReference>
<evidence type="ECO:0000256" key="5">
    <source>
        <dbReference type="ARBA" id="ARBA00022491"/>
    </source>
</evidence>
<dbReference type="AlphaFoldDB" id="A0A316UDE4"/>
<evidence type="ECO:0000256" key="21">
    <source>
        <dbReference type="SAM" id="MobiDB-lite"/>
    </source>
</evidence>
<dbReference type="Gene3D" id="3.30.200.20">
    <property type="entry name" value="Phosphorylase Kinase, domain 1"/>
    <property type="match status" value="1"/>
</dbReference>
<dbReference type="PANTHER" id="PTHR24056:SF495">
    <property type="entry name" value="CYCLIN-DEPENDENT KINASE 8-RELATED"/>
    <property type="match status" value="1"/>
</dbReference>
<evidence type="ECO:0000256" key="11">
    <source>
        <dbReference type="ARBA" id="ARBA00022840"/>
    </source>
</evidence>
<keyword evidence="6" id="KW-0723">Serine/threonine-protein kinase</keyword>
<keyword evidence="14" id="KW-0010">Activator</keyword>
<keyword evidence="15" id="KW-0804">Transcription</keyword>
<evidence type="ECO:0000256" key="8">
    <source>
        <dbReference type="ARBA" id="ARBA00022723"/>
    </source>
</evidence>
<evidence type="ECO:0000256" key="14">
    <source>
        <dbReference type="ARBA" id="ARBA00023159"/>
    </source>
</evidence>
<keyword evidence="24" id="KW-1185">Reference proteome</keyword>
<evidence type="ECO:0000256" key="3">
    <source>
        <dbReference type="ARBA" id="ARBA00012409"/>
    </source>
</evidence>
<dbReference type="InterPro" id="IPR000719">
    <property type="entry name" value="Prot_kinase_dom"/>
</dbReference>
<comment type="similarity">
    <text evidence="2">Belongs to the protein kinase superfamily. CMGC Ser/Thr protein kinase family. CDC2/CDKX subfamily.</text>
</comment>
<evidence type="ECO:0000256" key="12">
    <source>
        <dbReference type="ARBA" id="ARBA00022842"/>
    </source>
</evidence>
<protein>
    <recommendedName>
        <fullName evidence="17">Cyclin-dependent kinase 8</fullName>
        <ecNumber evidence="4">2.7.11.22</ecNumber>
        <ecNumber evidence="3">2.7.11.23</ecNumber>
    </recommendedName>
</protein>
<dbReference type="Pfam" id="PF00069">
    <property type="entry name" value="Pkinase"/>
    <property type="match status" value="1"/>
</dbReference>
<keyword evidence="13" id="KW-0805">Transcription regulation</keyword>
<dbReference type="PROSITE" id="PS00108">
    <property type="entry name" value="PROTEIN_KINASE_ST"/>
    <property type="match status" value="1"/>
</dbReference>
<evidence type="ECO:0000256" key="4">
    <source>
        <dbReference type="ARBA" id="ARBA00012425"/>
    </source>
</evidence>
<evidence type="ECO:0000256" key="6">
    <source>
        <dbReference type="ARBA" id="ARBA00022527"/>
    </source>
</evidence>
<sequence length="505" mass="54739">MTAWREYRDHKRRTILSTYQVLGFLSSGTYGRVYKACLRHPEAPERTSRQGSQRGGSSSRVPSPNGAKNGKARENEPDAGVYAIKKFKADKEAEAPSYTGISQSAMREIALNRELRHENIVTLREVMLEDRAIYMVFSYASHDFLQLIHHHSTVLREGISPTVLKSLLFQLLSGVHYLHSNWVLHRDLKPANILLTHSGVVKIGDLGLARLYSQPLQPLYNGDKVVVTIWYRAPELLMGARHYTPAIDMWAVGCIWGELLSLRPLFKGEEAKMEGKGKPSAVLQTDQMAKIVDILGPPSKERWPSIDTMPEWRGYCAAMRFGPDDGHSSKLSNWFASRSRPPHGASLFERLLMYDPGKRVTAERALEHAWFKEEPVPTRNAFASLPLGVSIYPPRRLHSDTTDPVLNVDPSQVAPALINSGGGGLGGGTSMAFPGPAAPAPAPASGGSLPNSVGPSGYLNSVSGGVGIGHLGGIAGLGQSSSATGRGGMVATAAANAQNKRAKLG</sequence>
<dbReference type="SMART" id="SM00220">
    <property type="entry name" value="S_TKc"/>
    <property type="match status" value="1"/>
</dbReference>
<dbReference type="GO" id="GO:0008353">
    <property type="term" value="F:RNA polymerase II CTD heptapeptide repeat kinase activity"/>
    <property type="evidence" value="ECO:0007669"/>
    <property type="project" value="UniProtKB-EC"/>
</dbReference>
<dbReference type="Proteomes" id="UP000245942">
    <property type="component" value="Unassembled WGS sequence"/>
</dbReference>
<feature type="compositionally biased region" description="Low complexity" evidence="21">
    <location>
        <begin position="49"/>
        <end position="60"/>
    </location>
</feature>
<name>A0A316UDE4_9BASI</name>
<keyword evidence="8" id="KW-0479">Metal-binding</keyword>
<evidence type="ECO:0000259" key="22">
    <source>
        <dbReference type="PROSITE" id="PS50011"/>
    </source>
</evidence>
<evidence type="ECO:0000313" key="24">
    <source>
        <dbReference type="Proteomes" id="UP000245942"/>
    </source>
</evidence>
<feature type="region of interest" description="Disordered" evidence="21">
    <location>
        <begin position="42"/>
        <end position="75"/>
    </location>
</feature>
<dbReference type="InterPro" id="IPR008271">
    <property type="entry name" value="Ser/Thr_kinase_AS"/>
</dbReference>
<evidence type="ECO:0000256" key="9">
    <source>
        <dbReference type="ARBA" id="ARBA00022741"/>
    </source>
</evidence>
<evidence type="ECO:0000313" key="23">
    <source>
        <dbReference type="EMBL" id="PWN23182.1"/>
    </source>
</evidence>
<dbReference type="PANTHER" id="PTHR24056">
    <property type="entry name" value="CELL DIVISION PROTEIN KINASE"/>
    <property type="match status" value="1"/>
</dbReference>
<organism evidence="23 24">
    <name type="scientific">Pseudomicrostroma glucosiphilum</name>
    <dbReference type="NCBI Taxonomy" id="1684307"/>
    <lineage>
        <taxon>Eukaryota</taxon>
        <taxon>Fungi</taxon>
        <taxon>Dikarya</taxon>
        <taxon>Basidiomycota</taxon>
        <taxon>Ustilaginomycotina</taxon>
        <taxon>Exobasidiomycetes</taxon>
        <taxon>Microstromatales</taxon>
        <taxon>Microstromatales incertae sedis</taxon>
        <taxon>Pseudomicrostroma</taxon>
    </lineage>
</organism>
<dbReference type="OrthoDB" id="6284126at2759"/>
<gene>
    <name evidence="23" type="ORF">BCV69DRAFT_266772</name>
</gene>
<dbReference type="PROSITE" id="PS50011">
    <property type="entry name" value="PROTEIN_KINASE_DOM"/>
    <property type="match status" value="1"/>
</dbReference>
<dbReference type="GO" id="GO:0016592">
    <property type="term" value="C:mediator complex"/>
    <property type="evidence" value="ECO:0007669"/>
    <property type="project" value="TreeGrafter"/>
</dbReference>
<comment type="catalytic activity">
    <reaction evidence="18">
        <text>L-threonyl-[protein] + ATP = O-phospho-L-threonyl-[protein] + ADP + H(+)</text>
        <dbReference type="Rhea" id="RHEA:46608"/>
        <dbReference type="Rhea" id="RHEA-COMP:11060"/>
        <dbReference type="Rhea" id="RHEA-COMP:11605"/>
        <dbReference type="ChEBI" id="CHEBI:15378"/>
        <dbReference type="ChEBI" id="CHEBI:30013"/>
        <dbReference type="ChEBI" id="CHEBI:30616"/>
        <dbReference type="ChEBI" id="CHEBI:61977"/>
        <dbReference type="ChEBI" id="CHEBI:456216"/>
        <dbReference type="EC" id="2.7.11.22"/>
    </reaction>
</comment>
<dbReference type="RefSeq" id="XP_025350342.1">
    <property type="nucleotide sequence ID" value="XM_025490815.1"/>
</dbReference>
<evidence type="ECO:0000256" key="17">
    <source>
        <dbReference type="ARBA" id="ARBA00041823"/>
    </source>
</evidence>
<proteinExistence type="inferred from homology"/>
<keyword evidence="11" id="KW-0067">ATP-binding</keyword>
<dbReference type="InterPro" id="IPR011009">
    <property type="entry name" value="Kinase-like_dom_sf"/>
</dbReference>
<dbReference type="STRING" id="1684307.A0A316UDE4"/>
<comment type="catalytic activity">
    <reaction evidence="19">
        <text>L-seryl-[protein] + ATP = O-phospho-L-seryl-[protein] + ADP + H(+)</text>
        <dbReference type="Rhea" id="RHEA:17989"/>
        <dbReference type="Rhea" id="RHEA-COMP:9863"/>
        <dbReference type="Rhea" id="RHEA-COMP:11604"/>
        <dbReference type="ChEBI" id="CHEBI:15378"/>
        <dbReference type="ChEBI" id="CHEBI:29999"/>
        <dbReference type="ChEBI" id="CHEBI:30616"/>
        <dbReference type="ChEBI" id="CHEBI:83421"/>
        <dbReference type="ChEBI" id="CHEBI:456216"/>
        <dbReference type="EC" id="2.7.11.22"/>
    </reaction>
</comment>
<evidence type="ECO:0000256" key="20">
    <source>
        <dbReference type="ARBA" id="ARBA00049280"/>
    </source>
</evidence>
<comment type="catalytic activity">
    <reaction evidence="20">
        <text>[DNA-directed RNA polymerase] + ATP = phospho-[DNA-directed RNA polymerase] + ADP + H(+)</text>
        <dbReference type="Rhea" id="RHEA:10216"/>
        <dbReference type="Rhea" id="RHEA-COMP:11321"/>
        <dbReference type="Rhea" id="RHEA-COMP:11322"/>
        <dbReference type="ChEBI" id="CHEBI:15378"/>
        <dbReference type="ChEBI" id="CHEBI:30616"/>
        <dbReference type="ChEBI" id="CHEBI:43176"/>
        <dbReference type="ChEBI" id="CHEBI:68546"/>
        <dbReference type="ChEBI" id="CHEBI:456216"/>
        <dbReference type="EC" id="2.7.11.23"/>
    </reaction>
</comment>
<feature type="domain" description="Protein kinase" evidence="22">
    <location>
        <begin position="19"/>
        <end position="371"/>
    </location>
</feature>
<keyword evidence="10 23" id="KW-0418">Kinase</keyword>
<evidence type="ECO:0000256" key="16">
    <source>
        <dbReference type="ARBA" id="ARBA00023242"/>
    </source>
</evidence>
<dbReference type="GO" id="GO:0046872">
    <property type="term" value="F:metal ion binding"/>
    <property type="evidence" value="ECO:0007669"/>
    <property type="project" value="UniProtKB-KW"/>
</dbReference>
<evidence type="ECO:0000256" key="18">
    <source>
        <dbReference type="ARBA" id="ARBA00047811"/>
    </source>
</evidence>
<dbReference type="GO" id="GO:0004693">
    <property type="term" value="F:cyclin-dependent protein serine/threonine kinase activity"/>
    <property type="evidence" value="ECO:0007669"/>
    <property type="project" value="UniProtKB-EC"/>
</dbReference>
<keyword evidence="7" id="KW-0808">Transferase</keyword>
<keyword evidence="12" id="KW-0460">Magnesium</keyword>
<evidence type="ECO:0000256" key="10">
    <source>
        <dbReference type="ARBA" id="ARBA00022777"/>
    </source>
</evidence>
<keyword evidence="16" id="KW-0539">Nucleus</keyword>